<dbReference type="InterPro" id="IPR019808">
    <property type="entry name" value="Histidine_triad_CS"/>
</dbReference>
<dbReference type="InterPro" id="IPR036265">
    <property type="entry name" value="HIT-like_sf"/>
</dbReference>
<comment type="caution">
    <text evidence="5">The sequence shown here is derived from an EMBL/GenBank/DDBJ whole genome shotgun (WGS) entry which is preliminary data.</text>
</comment>
<dbReference type="PANTHER" id="PTHR23089">
    <property type="entry name" value="HISTIDINE TRIAD HIT PROTEIN"/>
    <property type="match status" value="1"/>
</dbReference>
<dbReference type="Pfam" id="PF01230">
    <property type="entry name" value="HIT"/>
    <property type="match status" value="1"/>
</dbReference>
<dbReference type="InterPro" id="IPR001310">
    <property type="entry name" value="Histidine_triad_HIT"/>
</dbReference>
<proteinExistence type="predicted"/>
<feature type="short sequence motif" description="Histidine triad motif" evidence="2 3">
    <location>
        <begin position="129"/>
        <end position="133"/>
    </location>
</feature>
<evidence type="ECO:0000259" key="4">
    <source>
        <dbReference type="PROSITE" id="PS51084"/>
    </source>
</evidence>
<dbReference type="SUPFAM" id="SSF54197">
    <property type="entry name" value="HIT-like"/>
    <property type="match status" value="1"/>
</dbReference>
<feature type="active site" description="Tele-AMP-histidine intermediate" evidence="1">
    <location>
        <position position="131"/>
    </location>
</feature>
<dbReference type="PROSITE" id="PS51084">
    <property type="entry name" value="HIT_2"/>
    <property type="match status" value="1"/>
</dbReference>
<dbReference type="PROSITE" id="PS00892">
    <property type="entry name" value="HIT_1"/>
    <property type="match status" value="1"/>
</dbReference>
<evidence type="ECO:0000313" key="5">
    <source>
        <dbReference type="EMBL" id="PIL21950.1"/>
    </source>
</evidence>
<name>A0A2G8RK66_9RHOB</name>
<reference evidence="5 6" key="1">
    <citation type="submission" date="2013-09" db="EMBL/GenBank/DDBJ databases">
        <title>Genome sequencing of Phaeobacter antarcticus sp. nov. SM1211.</title>
        <authorList>
            <person name="Zhang X.-Y."/>
            <person name="Liu C."/>
            <person name="Chen X.-L."/>
            <person name="Xie B.-B."/>
            <person name="Qin Q.-L."/>
            <person name="Rong J.-C."/>
            <person name="Zhang Y.-Z."/>
        </authorList>
    </citation>
    <scope>NUCLEOTIDE SEQUENCE [LARGE SCALE GENOMIC DNA]</scope>
    <source>
        <strain evidence="5 6">SM1211</strain>
    </source>
</reference>
<evidence type="ECO:0000313" key="6">
    <source>
        <dbReference type="Proteomes" id="UP000231259"/>
    </source>
</evidence>
<dbReference type="PRINTS" id="PR00332">
    <property type="entry name" value="HISTRIAD"/>
</dbReference>
<protein>
    <recommendedName>
        <fullName evidence="4">HIT domain-containing protein</fullName>
    </recommendedName>
</protein>
<dbReference type="InterPro" id="IPR011146">
    <property type="entry name" value="HIT-like"/>
</dbReference>
<gene>
    <name evidence="5" type="ORF">P775_01805</name>
</gene>
<accession>A0A2G8RK66</accession>
<keyword evidence="6" id="KW-1185">Reference proteome</keyword>
<dbReference type="GO" id="GO:0003824">
    <property type="term" value="F:catalytic activity"/>
    <property type="evidence" value="ECO:0007669"/>
    <property type="project" value="InterPro"/>
</dbReference>
<organism evidence="5 6">
    <name type="scientific">Puniceibacterium antarcticum</name>
    <dbReference type="NCBI Taxonomy" id="1206336"/>
    <lineage>
        <taxon>Bacteria</taxon>
        <taxon>Pseudomonadati</taxon>
        <taxon>Pseudomonadota</taxon>
        <taxon>Alphaproteobacteria</taxon>
        <taxon>Rhodobacterales</taxon>
        <taxon>Paracoccaceae</taxon>
        <taxon>Puniceibacterium</taxon>
    </lineage>
</organism>
<evidence type="ECO:0000256" key="2">
    <source>
        <dbReference type="PIRSR" id="PIRSR601310-3"/>
    </source>
</evidence>
<dbReference type="EMBL" id="AWWI01000019">
    <property type="protein sequence ID" value="PIL21950.1"/>
    <property type="molecule type" value="Genomic_DNA"/>
</dbReference>
<sequence length="147" mass="16299">MMRETNPSAVHLLNPRTCLQTEEAPMGYVYDDQNIFAKILRGEIPNTTVLETEHSLAFRDLYPQAPVHVLVIPKGAYVCYDHFAQEASDAEILDYTRAIGKVCEMEGVAKDGFRMISNAGVAGVQEVPHLHVHILAGRPLGRMLQPA</sequence>
<dbReference type="Gene3D" id="3.30.428.10">
    <property type="entry name" value="HIT-like"/>
    <property type="match status" value="1"/>
</dbReference>
<dbReference type="CDD" id="cd01276">
    <property type="entry name" value="PKCI_related"/>
    <property type="match status" value="1"/>
</dbReference>
<dbReference type="AlphaFoldDB" id="A0A2G8RK66"/>
<dbReference type="Proteomes" id="UP000231259">
    <property type="component" value="Unassembled WGS sequence"/>
</dbReference>
<feature type="domain" description="HIT" evidence="4">
    <location>
        <begin position="35"/>
        <end position="145"/>
    </location>
</feature>
<evidence type="ECO:0000256" key="1">
    <source>
        <dbReference type="PIRSR" id="PIRSR601310-1"/>
    </source>
</evidence>
<evidence type="ECO:0000256" key="3">
    <source>
        <dbReference type="PROSITE-ProRule" id="PRU00464"/>
    </source>
</evidence>